<dbReference type="GeneID" id="120275146"/>
<feature type="compositionally biased region" description="Low complexity" evidence="3">
    <location>
        <begin position="158"/>
        <end position="169"/>
    </location>
</feature>
<dbReference type="RefSeq" id="XP_039137582.1">
    <property type="nucleotide sequence ID" value="XM_039281648.1"/>
</dbReference>
<protein>
    <submittedName>
        <fullName evidence="5">Uncharacterized protein LOC120275146 isoform X1</fullName>
    </submittedName>
</protein>
<evidence type="ECO:0000313" key="4">
    <source>
        <dbReference type="Proteomes" id="UP001515500"/>
    </source>
</evidence>
<gene>
    <name evidence="5" type="primary">LOC120275146</name>
</gene>
<organism evidence="4 5">
    <name type="scientific">Dioscorea cayennensis subsp. rotundata</name>
    <name type="common">White Guinea yam</name>
    <name type="synonym">Dioscorea rotundata</name>
    <dbReference type="NCBI Taxonomy" id="55577"/>
    <lineage>
        <taxon>Eukaryota</taxon>
        <taxon>Viridiplantae</taxon>
        <taxon>Streptophyta</taxon>
        <taxon>Embryophyta</taxon>
        <taxon>Tracheophyta</taxon>
        <taxon>Spermatophyta</taxon>
        <taxon>Magnoliopsida</taxon>
        <taxon>Liliopsida</taxon>
        <taxon>Dioscoreales</taxon>
        <taxon>Dioscoreaceae</taxon>
        <taxon>Dioscorea</taxon>
    </lineage>
</organism>
<dbReference type="GO" id="GO:0003824">
    <property type="term" value="F:catalytic activity"/>
    <property type="evidence" value="ECO:0007669"/>
    <property type="project" value="InterPro"/>
</dbReference>
<sequence length="425" mass="47916">MMIMSEGSGYQYHGHGASQKDKCEGTPAASRPRRKTKNPPSPSSFIRATVDGKTMVLSKFFPLPANASDVTVISRKEADRAARARIRNGLLQAPPPNKPPRRRNKSPPSPPPSPPSASSYYIRAIVNGETKVLSPYFPLPANATSVEIIPKKRKDDNTTTTTTTTTNNNKKSKVSPQLTAAEKKSDAYKRVDANNTWVPPRSPYNLLQENHYFDPWRVLIICMLLNRTTGRQKNEHFSLLAKPPCSMFGATANFFVGNKPLSWKAEVSSLLILKYLCPSTLFHIVTIFPAEHGKYLPSSQWESSQEVREAIRHLFCLCPDAESMAWNADVEEIEEVIRGLGFQKTRARKMKRFSQEYLRDDWTHVTQLHGVGKYAADAYAIFCVGKPEEVIPHDHMLVPYWKFLCNMQEAAEKTLGLQNQHMIKE</sequence>
<accession>A0AB40CDB1</accession>
<name>A0AB40CDB1_DIOCR</name>
<keyword evidence="4" id="KW-1185">Reference proteome</keyword>
<dbReference type="PANTHER" id="PTHR15074">
    <property type="entry name" value="METHYL-CPG-BINDING PROTEIN"/>
    <property type="match status" value="1"/>
</dbReference>
<dbReference type="Gene3D" id="1.10.340.30">
    <property type="entry name" value="Hypothetical protein, domain 2"/>
    <property type="match status" value="2"/>
</dbReference>
<comment type="subcellular location">
    <subcellularLocation>
        <location evidence="1">Nucleus</location>
    </subcellularLocation>
</comment>
<feature type="region of interest" description="Disordered" evidence="3">
    <location>
        <begin position="86"/>
        <end position="118"/>
    </location>
</feature>
<dbReference type="GO" id="GO:0003677">
    <property type="term" value="F:DNA binding"/>
    <property type="evidence" value="ECO:0007669"/>
    <property type="project" value="InterPro"/>
</dbReference>
<dbReference type="InterPro" id="IPR045138">
    <property type="entry name" value="MeCP2/MBD4"/>
</dbReference>
<dbReference type="PANTHER" id="PTHR15074:SF0">
    <property type="entry name" value="METHYL-CPG-BINDING DOMAIN PROTEIN 4-LIKE PROTEIN"/>
    <property type="match status" value="1"/>
</dbReference>
<feature type="region of interest" description="Disordered" evidence="3">
    <location>
        <begin position="148"/>
        <end position="177"/>
    </location>
</feature>
<dbReference type="Proteomes" id="UP001515500">
    <property type="component" value="Chromosome 14"/>
</dbReference>
<reference evidence="5" key="1">
    <citation type="submission" date="2025-08" db="UniProtKB">
        <authorList>
            <consortium name="RefSeq"/>
        </authorList>
    </citation>
    <scope>IDENTIFICATION</scope>
</reference>
<evidence type="ECO:0000256" key="3">
    <source>
        <dbReference type="SAM" id="MobiDB-lite"/>
    </source>
</evidence>
<evidence type="ECO:0000256" key="1">
    <source>
        <dbReference type="ARBA" id="ARBA00004123"/>
    </source>
</evidence>
<feature type="region of interest" description="Disordered" evidence="3">
    <location>
        <begin position="1"/>
        <end position="46"/>
    </location>
</feature>
<dbReference type="SUPFAM" id="SSF48150">
    <property type="entry name" value="DNA-glycosylase"/>
    <property type="match status" value="1"/>
</dbReference>
<dbReference type="InterPro" id="IPR011257">
    <property type="entry name" value="DNA_glycosylase"/>
</dbReference>
<evidence type="ECO:0000313" key="5">
    <source>
        <dbReference type="RefSeq" id="XP_039137582.1"/>
    </source>
</evidence>
<dbReference type="AlphaFoldDB" id="A0AB40CDB1"/>
<evidence type="ECO:0000256" key="2">
    <source>
        <dbReference type="ARBA" id="ARBA00023242"/>
    </source>
</evidence>
<proteinExistence type="predicted"/>
<dbReference type="GO" id="GO:0006281">
    <property type="term" value="P:DNA repair"/>
    <property type="evidence" value="ECO:0007669"/>
    <property type="project" value="InterPro"/>
</dbReference>
<dbReference type="GO" id="GO:0005634">
    <property type="term" value="C:nucleus"/>
    <property type="evidence" value="ECO:0007669"/>
    <property type="project" value="UniProtKB-SubCell"/>
</dbReference>
<keyword evidence="2" id="KW-0539">Nucleus</keyword>